<dbReference type="SUPFAM" id="SSF56349">
    <property type="entry name" value="DNA breaking-rejoining enzymes"/>
    <property type="match status" value="1"/>
</dbReference>
<dbReference type="Proteomes" id="UP001501436">
    <property type="component" value="Unassembled WGS sequence"/>
</dbReference>
<dbReference type="InterPro" id="IPR013762">
    <property type="entry name" value="Integrase-like_cat_sf"/>
</dbReference>
<dbReference type="RefSeq" id="WP_345332355.1">
    <property type="nucleotide sequence ID" value="NZ_BAABJI010000002.1"/>
</dbReference>
<keyword evidence="4" id="KW-1185">Reference proteome</keyword>
<dbReference type="Gene3D" id="1.10.443.10">
    <property type="entry name" value="Intergrase catalytic core"/>
    <property type="match status" value="1"/>
</dbReference>
<dbReference type="Pfam" id="PF00589">
    <property type="entry name" value="Phage_integrase"/>
    <property type="match status" value="1"/>
</dbReference>
<dbReference type="CDD" id="cd00397">
    <property type="entry name" value="DNA_BRE_C"/>
    <property type="match status" value="1"/>
</dbReference>
<dbReference type="PROSITE" id="PS51898">
    <property type="entry name" value="TYR_RECOMBINASE"/>
    <property type="match status" value="1"/>
</dbReference>
<evidence type="ECO:0000313" key="3">
    <source>
        <dbReference type="EMBL" id="GAA4924653.1"/>
    </source>
</evidence>
<dbReference type="PANTHER" id="PTHR30349:SF64">
    <property type="entry name" value="PROPHAGE INTEGRASE INTD-RELATED"/>
    <property type="match status" value="1"/>
</dbReference>
<dbReference type="InterPro" id="IPR002104">
    <property type="entry name" value="Integrase_catalytic"/>
</dbReference>
<organism evidence="3 4">
    <name type="scientific">Mucilaginibacter defluvii</name>
    <dbReference type="NCBI Taxonomy" id="1196019"/>
    <lineage>
        <taxon>Bacteria</taxon>
        <taxon>Pseudomonadati</taxon>
        <taxon>Bacteroidota</taxon>
        <taxon>Sphingobacteriia</taxon>
        <taxon>Sphingobacteriales</taxon>
        <taxon>Sphingobacteriaceae</taxon>
        <taxon>Mucilaginibacter</taxon>
    </lineage>
</organism>
<feature type="domain" description="Tyr recombinase" evidence="2">
    <location>
        <begin position="112"/>
        <end position="296"/>
    </location>
</feature>
<keyword evidence="1" id="KW-0233">DNA recombination</keyword>
<reference evidence="4" key="1">
    <citation type="journal article" date="2019" name="Int. J. Syst. Evol. Microbiol.">
        <title>The Global Catalogue of Microorganisms (GCM) 10K type strain sequencing project: providing services to taxonomists for standard genome sequencing and annotation.</title>
        <authorList>
            <consortium name="The Broad Institute Genomics Platform"/>
            <consortium name="The Broad Institute Genome Sequencing Center for Infectious Disease"/>
            <person name="Wu L."/>
            <person name="Ma J."/>
        </authorList>
    </citation>
    <scope>NUCLEOTIDE SEQUENCE [LARGE SCALE GENOMIC DNA]</scope>
    <source>
        <strain evidence="4">JCM 18283</strain>
    </source>
</reference>
<dbReference type="InterPro" id="IPR011010">
    <property type="entry name" value="DNA_brk_join_enz"/>
</dbReference>
<accession>A0ABP9G741</accession>
<proteinExistence type="predicted"/>
<name>A0ABP9G741_9SPHI</name>
<evidence type="ECO:0000256" key="1">
    <source>
        <dbReference type="ARBA" id="ARBA00023172"/>
    </source>
</evidence>
<dbReference type="EMBL" id="BAABJI010000002">
    <property type="protein sequence ID" value="GAA4924653.1"/>
    <property type="molecule type" value="Genomic_DNA"/>
</dbReference>
<dbReference type="InterPro" id="IPR050090">
    <property type="entry name" value="Tyrosine_recombinase_XerCD"/>
</dbReference>
<dbReference type="PANTHER" id="PTHR30349">
    <property type="entry name" value="PHAGE INTEGRASE-RELATED"/>
    <property type="match status" value="1"/>
</dbReference>
<comment type="caution">
    <text evidence="3">The sequence shown here is derived from an EMBL/GenBank/DDBJ whole genome shotgun (WGS) entry which is preliminary data.</text>
</comment>
<evidence type="ECO:0000313" key="4">
    <source>
        <dbReference type="Proteomes" id="UP001501436"/>
    </source>
</evidence>
<sequence length="298" mass="34905">MKETNHDQSVGSLFRQALEKKMTSDLSRKHKDNLRHLYNHFMLFLGDEGREIPIRDLTTAQIEAFLHRYDSSSTHYMNKRRELSVLFNTAARLIDEKLLTVKRTEPRRIKAKLNLAYEKEQLKPILNFVKANHDNLYLCCLLTYGCFLRPHEEIRLLTKKHFKAGNTEIHLAGDENKGGKVRVVYVPDYVRQELEPVLDGIKRDDNIFSLCKTPFNEAYFSKQWSRQKKGLLNYGLIYPNQTLYSFRHSAAIDVFRRTKDVYLVQKMMGHSSVTVTLKYLRSLGEFNTEEMREAAPVL</sequence>
<evidence type="ECO:0000259" key="2">
    <source>
        <dbReference type="PROSITE" id="PS51898"/>
    </source>
</evidence>
<protein>
    <recommendedName>
        <fullName evidence="2">Tyr recombinase domain-containing protein</fullName>
    </recommendedName>
</protein>
<gene>
    <name evidence="3" type="ORF">GCM10023313_31330</name>
</gene>